<evidence type="ECO:0000256" key="1">
    <source>
        <dbReference type="SAM" id="MobiDB-lite"/>
    </source>
</evidence>
<feature type="region of interest" description="Disordered" evidence="1">
    <location>
        <begin position="110"/>
        <end position="147"/>
    </location>
</feature>
<evidence type="ECO:0000313" key="2">
    <source>
        <dbReference type="EMBL" id="KLO16081.1"/>
    </source>
</evidence>
<gene>
    <name evidence="2" type="ORF">SCHPADRAFT_926733</name>
</gene>
<organism evidence="2 3">
    <name type="scientific">Schizopora paradoxa</name>
    <dbReference type="NCBI Taxonomy" id="27342"/>
    <lineage>
        <taxon>Eukaryota</taxon>
        <taxon>Fungi</taxon>
        <taxon>Dikarya</taxon>
        <taxon>Basidiomycota</taxon>
        <taxon>Agaricomycotina</taxon>
        <taxon>Agaricomycetes</taxon>
        <taxon>Hymenochaetales</taxon>
        <taxon>Schizoporaceae</taxon>
        <taxon>Schizopora</taxon>
    </lineage>
</organism>
<reference evidence="2 3" key="1">
    <citation type="submission" date="2015-04" db="EMBL/GenBank/DDBJ databases">
        <title>Complete genome sequence of Schizopora paradoxa KUC8140, a cosmopolitan wood degrader in East Asia.</title>
        <authorList>
            <consortium name="DOE Joint Genome Institute"/>
            <person name="Min B."/>
            <person name="Park H."/>
            <person name="Jang Y."/>
            <person name="Kim J.-J."/>
            <person name="Kim K.H."/>
            <person name="Pangilinan J."/>
            <person name="Lipzen A."/>
            <person name="Riley R."/>
            <person name="Grigoriev I.V."/>
            <person name="Spatafora J.W."/>
            <person name="Choi I.-G."/>
        </authorList>
    </citation>
    <scope>NUCLEOTIDE SEQUENCE [LARGE SCALE GENOMIC DNA]</scope>
    <source>
        <strain evidence="2 3">KUC8140</strain>
    </source>
</reference>
<dbReference type="Proteomes" id="UP000053477">
    <property type="component" value="Unassembled WGS sequence"/>
</dbReference>
<accession>A0A0H2SGA3</accession>
<name>A0A0H2SGA3_9AGAM</name>
<keyword evidence="3" id="KW-1185">Reference proteome</keyword>
<evidence type="ECO:0000313" key="3">
    <source>
        <dbReference type="Proteomes" id="UP000053477"/>
    </source>
</evidence>
<proteinExistence type="predicted"/>
<feature type="compositionally biased region" description="Low complexity" evidence="1">
    <location>
        <begin position="127"/>
        <end position="143"/>
    </location>
</feature>
<protein>
    <submittedName>
        <fullName evidence="2">Uncharacterized protein</fullName>
    </submittedName>
</protein>
<dbReference type="AlphaFoldDB" id="A0A0H2SGA3"/>
<sequence>MFTTRIMGNLTAELMTSNDVAQDAYNYTSGDSRRSTNRFTSSFSAYSGRSLLSATSNLSRSTGYYPSSGSAISTVGTASGSGQYSLAGTNAVASSFGQISGQRGGLPPFSPISETDSPSTAVDESHPFWSSSSKCKSPVSPLSNETAVMEEDRWKEAENGEVAIEMVRLDSGDAPPPPEERIN</sequence>
<feature type="compositionally biased region" description="Polar residues" evidence="1">
    <location>
        <begin position="112"/>
        <end position="122"/>
    </location>
</feature>
<dbReference type="InParanoid" id="A0A0H2SGA3"/>
<dbReference type="EMBL" id="KQ085920">
    <property type="protein sequence ID" value="KLO16081.1"/>
    <property type="molecule type" value="Genomic_DNA"/>
</dbReference>